<evidence type="ECO:0000256" key="1">
    <source>
        <dbReference type="SAM" id="MobiDB-lite"/>
    </source>
</evidence>
<evidence type="ECO:0000313" key="3">
    <source>
        <dbReference type="EMBL" id="KIY48666.1"/>
    </source>
</evidence>
<feature type="compositionally biased region" description="Acidic residues" evidence="1">
    <location>
        <begin position="124"/>
        <end position="142"/>
    </location>
</feature>
<dbReference type="OrthoDB" id="3233375at2759"/>
<feature type="region of interest" description="Disordered" evidence="1">
    <location>
        <begin position="309"/>
        <end position="332"/>
    </location>
</feature>
<evidence type="ECO:0000256" key="2">
    <source>
        <dbReference type="SAM" id="Phobius"/>
    </source>
</evidence>
<protein>
    <submittedName>
        <fullName evidence="3">Uncharacterized protein</fullName>
    </submittedName>
</protein>
<gene>
    <name evidence="3" type="ORF">FISHEDRAFT_73409</name>
</gene>
<dbReference type="AlphaFoldDB" id="A0A0D7AFJ5"/>
<keyword evidence="2" id="KW-0812">Transmembrane</keyword>
<feature type="compositionally biased region" description="Basic residues" evidence="1">
    <location>
        <begin position="222"/>
        <end position="234"/>
    </location>
</feature>
<organism evidence="3 4">
    <name type="scientific">Fistulina hepatica ATCC 64428</name>
    <dbReference type="NCBI Taxonomy" id="1128425"/>
    <lineage>
        <taxon>Eukaryota</taxon>
        <taxon>Fungi</taxon>
        <taxon>Dikarya</taxon>
        <taxon>Basidiomycota</taxon>
        <taxon>Agaricomycotina</taxon>
        <taxon>Agaricomycetes</taxon>
        <taxon>Agaricomycetidae</taxon>
        <taxon>Agaricales</taxon>
        <taxon>Fistulinaceae</taxon>
        <taxon>Fistulina</taxon>
    </lineage>
</organism>
<evidence type="ECO:0000313" key="4">
    <source>
        <dbReference type="Proteomes" id="UP000054144"/>
    </source>
</evidence>
<feature type="transmembrane region" description="Helical" evidence="2">
    <location>
        <begin position="258"/>
        <end position="282"/>
    </location>
</feature>
<accession>A0A0D7AFJ5</accession>
<name>A0A0D7AFJ5_9AGAR</name>
<keyword evidence="2" id="KW-0472">Membrane</keyword>
<sequence length="332" mass="36880">MRISLLPLVVAGVGLLQVNAIPLRLIVLSNGAEAVPSDDIATVVPSGDAATFHDKRPAAMLRPLDDSNLAQYHHAGCGGAVRRFREKALSISNAFRQALGMPLIQPESGYGRHGHGRGRFHDQDDSDDEDEDEDDDDDGDEDERSKHRHHHHKHFKMLPSEQDGDDTIEDSVEGEERIRMHKGKLLMPLPFIGTPQQLQDPDSEEGDPSDIPTDPPVGPPPSRHHRHHHLHHMHKRPGSFIQRVHLSLLTLGPWEGRAVAFVLGCGIGVLLRMLWVLAVIIVRTIKNKREDQHEHAEVIFAHFIDEEGPVTTSQPSQYPSDNKVDPDATVVA</sequence>
<keyword evidence="2" id="KW-1133">Transmembrane helix</keyword>
<dbReference type="Proteomes" id="UP000054144">
    <property type="component" value="Unassembled WGS sequence"/>
</dbReference>
<feature type="compositionally biased region" description="Polar residues" evidence="1">
    <location>
        <begin position="310"/>
        <end position="320"/>
    </location>
</feature>
<keyword evidence="4" id="KW-1185">Reference proteome</keyword>
<proteinExistence type="predicted"/>
<reference evidence="3 4" key="1">
    <citation type="journal article" date="2015" name="Fungal Genet. Biol.">
        <title>Evolution of novel wood decay mechanisms in Agaricales revealed by the genome sequences of Fistulina hepatica and Cylindrobasidium torrendii.</title>
        <authorList>
            <person name="Floudas D."/>
            <person name="Held B.W."/>
            <person name="Riley R."/>
            <person name="Nagy L.G."/>
            <person name="Koehler G."/>
            <person name="Ransdell A.S."/>
            <person name="Younus H."/>
            <person name="Chow J."/>
            <person name="Chiniquy J."/>
            <person name="Lipzen A."/>
            <person name="Tritt A."/>
            <person name="Sun H."/>
            <person name="Haridas S."/>
            <person name="LaButti K."/>
            <person name="Ohm R.A."/>
            <person name="Kues U."/>
            <person name="Blanchette R.A."/>
            <person name="Grigoriev I.V."/>
            <person name="Minto R.E."/>
            <person name="Hibbett D.S."/>
        </authorList>
    </citation>
    <scope>NUCLEOTIDE SEQUENCE [LARGE SCALE GENOMIC DNA]</scope>
    <source>
        <strain evidence="3 4">ATCC 64428</strain>
    </source>
</reference>
<feature type="compositionally biased region" description="Basic residues" evidence="1">
    <location>
        <begin position="146"/>
        <end position="156"/>
    </location>
</feature>
<feature type="region of interest" description="Disordered" evidence="1">
    <location>
        <begin position="190"/>
        <end position="234"/>
    </location>
</feature>
<feature type="region of interest" description="Disordered" evidence="1">
    <location>
        <begin position="105"/>
        <end position="169"/>
    </location>
</feature>
<dbReference type="EMBL" id="KN881823">
    <property type="protein sequence ID" value="KIY48666.1"/>
    <property type="molecule type" value="Genomic_DNA"/>
</dbReference>